<proteinExistence type="predicted"/>
<dbReference type="EMBL" id="BQNB010012191">
    <property type="protein sequence ID" value="GJT00379.1"/>
    <property type="molecule type" value="Genomic_DNA"/>
</dbReference>
<keyword evidence="2" id="KW-1185">Reference proteome</keyword>
<dbReference type="InterPro" id="IPR011989">
    <property type="entry name" value="ARM-like"/>
</dbReference>
<protein>
    <submittedName>
        <fullName evidence="1">Protein MOR1</fullName>
    </submittedName>
</protein>
<dbReference type="PANTHER" id="PTHR12609">
    <property type="entry name" value="MICROTUBULE ASSOCIATED PROTEIN XMAP215"/>
    <property type="match status" value="1"/>
</dbReference>
<reference evidence="1" key="1">
    <citation type="journal article" date="2022" name="Int. J. Mol. Sci.">
        <title>Draft Genome of Tanacetum Coccineum: Genomic Comparison of Closely Related Tanacetum-Family Plants.</title>
        <authorList>
            <person name="Yamashiro T."/>
            <person name="Shiraishi A."/>
            <person name="Nakayama K."/>
            <person name="Satake H."/>
        </authorList>
    </citation>
    <scope>NUCLEOTIDE SEQUENCE</scope>
</reference>
<dbReference type="InterPro" id="IPR045110">
    <property type="entry name" value="XMAP215"/>
</dbReference>
<evidence type="ECO:0000313" key="1">
    <source>
        <dbReference type="EMBL" id="GJT00379.1"/>
    </source>
</evidence>
<sequence>MAKTRAITSLKEQVRALQELDIPGWSGKNVQVQQQVIEVVSHIASTATKFPKISIAGICERVPALKTRAQAMKCLTTFSEAMGASFIFERLSKIMKEHKNPKVLSEGLFWMVSVGDFVVAHLTMKGLYLIFCKDVLEMLPLNYRLYYKNVFVLNQGILVRCHADILSASRGECDINPFEVDFSKATVFKKKLQLLKSNLKDWRKLVNSVECASATSLREKISLIDIKAEIGPLTSDEVMTRAMSVKELANLEYSKAKDLRKKSKSKWALEGDENSRFFHGILLEKML</sequence>
<name>A0ABQ5AEC1_9ASTR</name>
<organism evidence="1 2">
    <name type="scientific">Tanacetum coccineum</name>
    <dbReference type="NCBI Taxonomy" id="301880"/>
    <lineage>
        <taxon>Eukaryota</taxon>
        <taxon>Viridiplantae</taxon>
        <taxon>Streptophyta</taxon>
        <taxon>Embryophyta</taxon>
        <taxon>Tracheophyta</taxon>
        <taxon>Spermatophyta</taxon>
        <taxon>Magnoliopsida</taxon>
        <taxon>eudicotyledons</taxon>
        <taxon>Gunneridae</taxon>
        <taxon>Pentapetalae</taxon>
        <taxon>asterids</taxon>
        <taxon>campanulids</taxon>
        <taxon>Asterales</taxon>
        <taxon>Asteraceae</taxon>
        <taxon>Asteroideae</taxon>
        <taxon>Anthemideae</taxon>
        <taxon>Anthemidinae</taxon>
        <taxon>Tanacetum</taxon>
    </lineage>
</organism>
<comment type="caution">
    <text evidence="1">The sequence shown here is derived from an EMBL/GenBank/DDBJ whole genome shotgun (WGS) entry which is preliminary data.</text>
</comment>
<dbReference type="Proteomes" id="UP001151760">
    <property type="component" value="Unassembled WGS sequence"/>
</dbReference>
<dbReference type="Gene3D" id="1.25.10.10">
    <property type="entry name" value="Leucine-rich Repeat Variant"/>
    <property type="match status" value="1"/>
</dbReference>
<accession>A0ABQ5AEC1</accession>
<evidence type="ECO:0000313" key="2">
    <source>
        <dbReference type="Proteomes" id="UP001151760"/>
    </source>
</evidence>
<gene>
    <name evidence="1" type="ORF">Tco_0821548</name>
</gene>
<reference evidence="1" key="2">
    <citation type="submission" date="2022-01" db="EMBL/GenBank/DDBJ databases">
        <authorList>
            <person name="Yamashiro T."/>
            <person name="Shiraishi A."/>
            <person name="Satake H."/>
            <person name="Nakayama K."/>
        </authorList>
    </citation>
    <scope>NUCLEOTIDE SEQUENCE</scope>
</reference>